<dbReference type="HAMAP" id="MF_01820">
    <property type="entry name" value="GTPase_RsgA"/>
    <property type="match status" value="1"/>
</dbReference>
<comment type="similarity">
    <text evidence="3">Belongs to the TRAFAC class YlqF/YawG GTPase family. RsgA subfamily.</text>
</comment>
<keyword evidence="1 3" id="KW-0547">Nucleotide-binding</keyword>
<keyword evidence="3" id="KW-0694">RNA-binding</keyword>
<dbReference type="AlphaFoldDB" id="A0A1Y2K965"/>
<keyword evidence="7" id="KW-1185">Reference proteome</keyword>
<keyword evidence="2 3" id="KW-0342">GTP-binding</keyword>
<dbReference type="InterPro" id="IPR012340">
    <property type="entry name" value="NA-bd_OB-fold"/>
</dbReference>
<accession>A0A1Y2K965</accession>
<keyword evidence="3" id="KW-0690">Ribosome biogenesis</keyword>
<evidence type="ECO:0000256" key="3">
    <source>
        <dbReference type="HAMAP-Rule" id="MF_01820"/>
    </source>
</evidence>
<keyword evidence="3" id="KW-0862">Zinc</keyword>
<comment type="cofactor">
    <cofactor evidence="3">
        <name>Zn(2+)</name>
        <dbReference type="ChEBI" id="CHEBI:29105"/>
    </cofactor>
    <text evidence="3">Binds 1 zinc ion per subunit.</text>
</comment>
<sequence length="334" mass="36929">MEAIRQRRAAAKSARAQALCETLASGGLGDPQRGRVIAHYGLNVAVLPEGERDHHAILRCAVRETLDSEPVCGDWVVWRASGAAQGVIEAVEARRTVLRRPGSHGKLLTMAANLDQLLITSAAPLFNPFLLDRYLVACSMAEIEPIICVNKIDLLDDEQSLQDLLELLAPYKAMKIPIILLSALEGLGVELLRNHLRHRCSAFVGPSGVGKSSLAAQWIHDEPIRVAETNPTTGKGRHTTTVARLYPLTDSQYDMGSIIDSPGVRAFGFHDARPEEIIDHFPDIVPWSRGCRFNDCRHLEEPDCAVRRAVEEGHLDPYRLESLHRIIDSLEEPE</sequence>
<dbReference type="SUPFAM" id="SSF52540">
    <property type="entry name" value="P-loop containing nucleoside triphosphate hydrolases"/>
    <property type="match status" value="1"/>
</dbReference>
<evidence type="ECO:0000313" key="7">
    <source>
        <dbReference type="Proteomes" id="UP000194003"/>
    </source>
</evidence>
<dbReference type="InterPro" id="IPR010914">
    <property type="entry name" value="RsgA_GTPase_dom"/>
</dbReference>
<dbReference type="Gene3D" id="1.10.40.50">
    <property type="entry name" value="Probable gtpase engc, domain 3"/>
    <property type="match status" value="1"/>
</dbReference>
<comment type="subunit">
    <text evidence="3">Monomer. Associates with 30S ribosomal subunit, binds 16S rRNA.</text>
</comment>
<evidence type="ECO:0000256" key="2">
    <source>
        <dbReference type="ARBA" id="ARBA00023134"/>
    </source>
</evidence>
<feature type="domain" description="CP-type G" evidence="5">
    <location>
        <begin position="95"/>
        <end position="267"/>
    </location>
</feature>
<feature type="binding site" evidence="3">
    <location>
        <position position="304"/>
    </location>
    <ligand>
        <name>Zn(2+)</name>
        <dbReference type="ChEBI" id="CHEBI:29105"/>
    </ligand>
</feature>
<dbReference type="STRING" id="1434232.MAIT1_00077"/>
<dbReference type="GO" id="GO:0019843">
    <property type="term" value="F:rRNA binding"/>
    <property type="evidence" value="ECO:0007669"/>
    <property type="project" value="UniProtKB-KW"/>
</dbReference>
<keyword evidence="3" id="KW-0699">rRNA-binding</keyword>
<feature type="binding site" evidence="3">
    <location>
        <position position="291"/>
    </location>
    <ligand>
        <name>Zn(2+)</name>
        <dbReference type="ChEBI" id="CHEBI:29105"/>
    </ligand>
</feature>
<dbReference type="NCBIfam" id="TIGR00157">
    <property type="entry name" value="ribosome small subunit-dependent GTPase A"/>
    <property type="match status" value="1"/>
</dbReference>
<dbReference type="PANTHER" id="PTHR32120:SF11">
    <property type="entry name" value="SMALL RIBOSOMAL SUBUNIT BIOGENESIS GTPASE RSGA 1, MITOCHONDRIAL-RELATED"/>
    <property type="match status" value="1"/>
</dbReference>
<dbReference type="PANTHER" id="PTHR32120">
    <property type="entry name" value="SMALL RIBOSOMAL SUBUNIT BIOGENESIS GTPASE RSGA"/>
    <property type="match status" value="1"/>
</dbReference>
<dbReference type="Gene3D" id="3.40.50.300">
    <property type="entry name" value="P-loop containing nucleotide triphosphate hydrolases"/>
    <property type="match status" value="1"/>
</dbReference>
<dbReference type="GO" id="GO:0005737">
    <property type="term" value="C:cytoplasm"/>
    <property type="evidence" value="ECO:0007669"/>
    <property type="project" value="UniProtKB-SubCell"/>
</dbReference>
<dbReference type="GO" id="GO:0003924">
    <property type="term" value="F:GTPase activity"/>
    <property type="evidence" value="ECO:0007669"/>
    <property type="project" value="UniProtKB-UniRule"/>
</dbReference>
<proteinExistence type="inferred from homology"/>
<feature type="binding site" evidence="3">
    <location>
        <position position="296"/>
    </location>
    <ligand>
        <name>Zn(2+)</name>
        <dbReference type="ChEBI" id="CHEBI:29105"/>
    </ligand>
</feature>
<dbReference type="GO" id="GO:0005525">
    <property type="term" value="F:GTP binding"/>
    <property type="evidence" value="ECO:0007669"/>
    <property type="project" value="UniProtKB-UniRule"/>
</dbReference>
<dbReference type="InterPro" id="IPR004881">
    <property type="entry name" value="Ribosome_biogen_GTPase_RsgA"/>
</dbReference>
<protein>
    <recommendedName>
        <fullName evidence="3">Small ribosomal subunit biogenesis GTPase RsgA</fullName>
        <ecNumber evidence="3">3.6.1.-</ecNumber>
    </recommendedName>
</protein>
<comment type="function">
    <text evidence="3">One of several proteins that assist in the late maturation steps of the functional core of the 30S ribosomal subunit. Helps release RbfA from mature subunits. May play a role in the assembly of ribosomal proteins into the subunit. Circularly permuted GTPase that catalyzes slow GTP hydrolysis, GTPase activity is stimulated by the 30S ribosomal subunit.</text>
</comment>
<feature type="binding site" evidence="3">
    <location>
        <begin position="150"/>
        <end position="153"/>
    </location>
    <ligand>
        <name>GTP</name>
        <dbReference type="ChEBI" id="CHEBI:37565"/>
    </ligand>
</feature>
<evidence type="ECO:0000259" key="4">
    <source>
        <dbReference type="PROSITE" id="PS50936"/>
    </source>
</evidence>
<dbReference type="InterPro" id="IPR030378">
    <property type="entry name" value="G_CP_dom"/>
</dbReference>
<dbReference type="GO" id="GO:0046872">
    <property type="term" value="F:metal ion binding"/>
    <property type="evidence" value="ECO:0007669"/>
    <property type="project" value="UniProtKB-KW"/>
</dbReference>
<feature type="binding site" evidence="3">
    <location>
        <position position="298"/>
    </location>
    <ligand>
        <name>Zn(2+)</name>
        <dbReference type="ChEBI" id="CHEBI:29105"/>
    </ligand>
</feature>
<keyword evidence="3" id="KW-0378">Hydrolase</keyword>
<reference evidence="6 7" key="1">
    <citation type="journal article" date="2016" name="BMC Genomics">
        <title>Combined genomic and structural analyses of a cultured magnetotactic bacterium reveals its niche adaptation to a dynamic environment.</title>
        <authorList>
            <person name="Araujo A.C."/>
            <person name="Morillo V."/>
            <person name="Cypriano J."/>
            <person name="Teixeira L.C."/>
            <person name="Leao P."/>
            <person name="Lyra S."/>
            <person name="Almeida L.G."/>
            <person name="Bazylinski D.A."/>
            <person name="Vasconcellos A.T."/>
            <person name="Abreu F."/>
            <person name="Lins U."/>
        </authorList>
    </citation>
    <scope>NUCLEOTIDE SEQUENCE [LARGE SCALE GENOMIC DNA]</scope>
    <source>
        <strain evidence="6 7">IT-1</strain>
    </source>
</reference>
<dbReference type="Gene3D" id="2.40.50.140">
    <property type="entry name" value="Nucleic acid-binding proteins"/>
    <property type="match status" value="1"/>
</dbReference>
<dbReference type="PROSITE" id="PS50936">
    <property type="entry name" value="ENGC_GTPASE"/>
    <property type="match status" value="1"/>
</dbReference>
<dbReference type="EMBL" id="LVJN01000015">
    <property type="protein sequence ID" value="OSM07016.1"/>
    <property type="molecule type" value="Genomic_DNA"/>
</dbReference>
<feature type="binding site" evidence="3">
    <location>
        <begin position="205"/>
        <end position="213"/>
    </location>
    <ligand>
        <name>GTP</name>
        <dbReference type="ChEBI" id="CHEBI:37565"/>
    </ligand>
</feature>
<evidence type="ECO:0000259" key="5">
    <source>
        <dbReference type="PROSITE" id="PS51721"/>
    </source>
</evidence>
<keyword evidence="3" id="KW-0479">Metal-binding</keyword>
<keyword evidence="3" id="KW-0963">Cytoplasm</keyword>
<gene>
    <name evidence="3" type="primary">rsgA</name>
    <name evidence="6" type="ORF">MAIT1_00077</name>
</gene>
<dbReference type="PROSITE" id="PS51721">
    <property type="entry name" value="G_CP"/>
    <property type="match status" value="1"/>
</dbReference>
<organism evidence="6 7">
    <name type="scientific">Magnetofaba australis IT-1</name>
    <dbReference type="NCBI Taxonomy" id="1434232"/>
    <lineage>
        <taxon>Bacteria</taxon>
        <taxon>Pseudomonadati</taxon>
        <taxon>Pseudomonadota</taxon>
        <taxon>Magnetococcia</taxon>
        <taxon>Magnetococcales</taxon>
        <taxon>Magnetococcaceae</taxon>
        <taxon>Magnetofaba</taxon>
    </lineage>
</organism>
<dbReference type="GO" id="GO:0042274">
    <property type="term" value="P:ribosomal small subunit biogenesis"/>
    <property type="evidence" value="ECO:0007669"/>
    <property type="project" value="UniProtKB-UniRule"/>
</dbReference>
<comment type="caution">
    <text evidence="6">The sequence shown here is derived from an EMBL/GenBank/DDBJ whole genome shotgun (WGS) entry which is preliminary data.</text>
</comment>
<dbReference type="InterPro" id="IPR027417">
    <property type="entry name" value="P-loop_NTPase"/>
</dbReference>
<name>A0A1Y2K965_9PROT</name>
<dbReference type="EC" id="3.6.1.-" evidence="3"/>
<comment type="subcellular location">
    <subcellularLocation>
        <location evidence="3">Cytoplasm</location>
    </subcellularLocation>
</comment>
<dbReference type="Pfam" id="PF03193">
    <property type="entry name" value="RsgA_GTPase"/>
    <property type="match status" value="1"/>
</dbReference>
<dbReference type="CDD" id="cd01854">
    <property type="entry name" value="YjeQ_EngC"/>
    <property type="match status" value="1"/>
</dbReference>
<evidence type="ECO:0000313" key="6">
    <source>
        <dbReference type="EMBL" id="OSM07016.1"/>
    </source>
</evidence>
<dbReference type="Proteomes" id="UP000194003">
    <property type="component" value="Unassembled WGS sequence"/>
</dbReference>
<feature type="domain" description="EngC GTPase" evidence="4">
    <location>
        <begin position="112"/>
        <end position="265"/>
    </location>
</feature>
<evidence type="ECO:0000256" key="1">
    <source>
        <dbReference type="ARBA" id="ARBA00022741"/>
    </source>
</evidence>